<accession>A0A5B2TSR8</accession>
<protein>
    <recommendedName>
        <fullName evidence="1">Bacterial Ig-like domain-containing protein</fullName>
    </recommendedName>
</protein>
<evidence type="ECO:0000313" key="2">
    <source>
        <dbReference type="EMBL" id="KAA2216958.1"/>
    </source>
</evidence>
<dbReference type="InterPro" id="IPR044016">
    <property type="entry name" value="Big_13"/>
</dbReference>
<evidence type="ECO:0000259" key="1">
    <source>
        <dbReference type="Pfam" id="PF19077"/>
    </source>
</evidence>
<organism evidence="2 3">
    <name type="scientific">Maribacter flavus</name>
    <dbReference type="NCBI Taxonomy" id="1658664"/>
    <lineage>
        <taxon>Bacteria</taxon>
        <taxon>Pseudomonadati</taxon>
        <taxon>Bacteroidota</taxon>
        <taxon>Flavobacteriia</taxon>
        <taxon>Flavobacteriales</taxon>
        <taxon>Flavobacteriaceae</taxon>
        <taxon>Maribacter</taxon>
    </lineage>
</organism>
<feature type="domain" description="Bacterial Ig-like" evidence="1">
    <location>
        <begin position="160"/>
        <end position="226"/>
    </location>
</feature>
<comment type="caution">
    <text evidence="2">The sequence shown here is derived from an EMBL/GenBank/DDBJ whole genome shotgun (WGS) entry which is preliminary data.</text>
</comment>
<dbReference type="RefSeq" id="WP_154919193.1">
    <property type="nucleotide sequence ID" value="NZ_VUOE01000002.1"/>
</dbReference>
<dbReference type="AlphaFoldDB" id="A0A5B2TSR8"/>
<dbReference type="InterPro" id="IPR013783">
    <property type="entry name" value="Ig-like_fold"/>
</dbReference>
<dbReference type="PROSITE" id="PS51257">
    <property type="entry name" value="PROKAR_LIPOPROTEIN"/>
    <property type="match status" value="1"/>
</dbReference>
<dbReference type="Pfam" id="PF19077">
    <property type="entry name" value="Big_13"/>
    <property type="match status" value="1"/>
</dbReference>
<sequence length="725" mass="81500">MIRKLCYSILFVVSLQSCSTEEEQQKIPDTVAPVIEVSIAGIPNLSMGPIKVGSSVNISIDAKDESGIKRVEAFIDDQKVGEDLIAPYELILDLTFFSAKKQVISSKNADYKLSILVTDIADNETLKEFTIIIDNDVPLITEVTLEEGDMLQGIDNAIMFSATDNDEISSVSVLVNGQSIPYAQENKYNFNLDTSNLQDGPNELQIQVSDLAGNTASYTVTFLVDNSGPEIVLDALEPDMIIDEQITLNPVVTDSFSEVDTLQLYFRDELIHEFDLTTEISFDFNPDLFELGEGEIKFIATDSLGNKTISIWSVLLQRLIFTLNIPDDYLSYNIPASHYVIASNLDGSLIDIEQLTHDSRQVKLHAVENFAIDQEFTITFASLGSNGVASYLYSITNVNLENLNTLTLETSTRYTGDGGTYYPINGKPQDLQLSFFGRDYYFSSNEAGDPLVTNFTSSNMMDTQDPAYMYGFNPITNFYSYLLIERPIASGFEINYSDFVQDNLVDKQIIMTPAEYMTETKNLSIYGFFNQTGEVNDIYHQIWSYGYGANASFGYNYILNTQFYSHAHSFNSGNYQSKGLGIPRDNISIPDWTVNFSMTNNEVQISTTGTGHSIGEIYMEGGYDIGAPYQWNLFFDSSKITSISLPNIPELLQNFPIYDVYKNNQIEIGRVSVGRYESFNGYNSYLEQIIKGNKAFKKAAPRFESIFTGETTQTFSNNDYFWNWW</sequence>
<gene>
    <name evidence="2" type="ORF">F0361_13295</name>
</gene>
<dbReference type="Pfam" id="PF17957">
    <property type="entry name" value="Big_7"/>
    <property type="match status" value="1"/>
</dbReference>
<reference evidence="2 3" key="1">
    <citation type="submission" date="2019-09" db="EMBL/GenBank/DDBJ databases">
        <authorList>
            <person name="Khan S.A."/>
            <person name="Jeon C.O."/>
            <person name="Chun B.H."/>
            <person name="Jeong S.E."/>
        </authorList>
    </citation>
    <scope>NUCLEOTIDE SEQUENCE [LARGE SCALE GENOMIC DNA]</scope>
    <source>
        <strain evidence="2 3">KCTC 42508</strain>
    </source>
</reference>
<evidence type="ECO:0000313" key="3">
    <source>
        <dbReference type="Proteomes" id="UP000323188"/>
    </source>
</evidence>
<dbReference type="Proteomes" id="UP000323188">
    <property type="component" value="Unassembled WGS sequence"/>
</dbReference>
<dbReference type="EMBL" id="VUOE01000002">
    <property type="protein sequence ID" value="KAA2216958.1"/>
    <property type="molecule type" value="Genomic_DNA"/>
</dbReference>
<dbReference type="Gene3D" id="2.60.40.10">
    <property type="entry name" value="Immunoglobulins"/>
    <property type="match status" value="2"/>
</dbReference>
<name>A0A5B2TSR8_9FLAO</name>
<proteinExistence type="predicted"/>